<dbReference type="Pfam" id="PF00300">
    <property type="entry name" value="His_Phos_1"/>
    <property type="match status" value="1"/>
</dbReference>
<evidence type="ECO:0000313" key="5">
    <source>
        <dbReference type="Proteomes" id="UP000539111"/>
    </source>
</evidence>
<feature type="binding site" evidence="3">
    <location>
        <position position="104"/>
    </location>
    <ligand>
        <name>substrate</name>
    </ligand>
</feature>
<keyword evidence="1" id="KW-0324">Glycolysis</keyword>
<dbReference type="AlphaFoldDB" id="A0A7Z0D4R3"/>
<feature type="binding site" evidence="3">
    <location>
        <position position="69"/>
    </location>
    <ligand>
        <name>substrate</name>
    </ligand>
</feature>
<gene>
    <name evidence="4" type="ORF">BJY26_003173</name>
</gene>
<keyword evidence="5" id="KW-1185">Reference proteome</keyword>
<dbReference type="InterPro" id="IPR001345">
    <property type="entry name" value="PG/BPGM_mutase_AS"/>
</dbReference>
<feature type="binding site" evidence="3">
    <location>
        <begin position="12"/>
        <end position="19"/>
    </location>
    <ligand>
        <name>substrate</name>
    </ligand>
</feature>
<dbReference type="PANTHER" id="PTHR48100">
    <property type="entry name" value="BROAD-SPECIFICITY PHOSPHATASE YOR283W-RELATED"/>
    <property type="match status" value="1"/>
</dbReference>
<keyword evidence="2 4" id="KW-0413">Isomerase</keyword>
<dbReference type="GO" id="GO:0016791">
    <property type="term" value="F:phosphatase activity"/>
    <property type="evidence" value="ECO:0007669"/>
    <property type="project" value="TreeGrafter"/>
</dbReference>
<evidence type="ECO:0000256" key="2">
    <source>
        <dbReference type="ARBA" id="ARBA00023235"/>
    </source>
</evidence>
<protein>
    <submittedName>
        <fullName evidence="4">Putative phosphoglycerate mutase</fullName>
        <ecNumber evidence="4">5.4.2.12</ecNumber>
    </submittedName>
</protein>
<dbReference type="InterPro" id="IPR050275">
    <property type="entry name" value="PGM_Phosphatase"/>
</dbReference>
<dbReference type="Gene3D" id="3.40.50.1240">
    <property type="entry name" value="Phosphoglycerate mutase-like"/>
    <property type="match status" value="1"/>
</dbReference>
<dbReference type="Proteomes" id="UP000539111">
    <property type="component" value="Unassembled WGS sequence"/>
</dbReference>
<name>A0A7Z0D4R3_9MICO</name>
<dbReference type="InterPro" id="IPR013078">
    <property type="entry name" value="His_Pase_superF_clade-1"/>
</dbReference>
<dbReference type="SUPFAM" id="SSF53254">
    <property type="entry name" value="Phosphoglycerate mutase-like"/>
    <property type="match status" value="1"/>
</dbReference>
<reference evidence="4 5" key="1">
    <citation type="submission" date="2020-07" db="EMBL/GenBank/DDBJ databases">
        <title>Sequencing the genomes of 1000 actinobacteria strains.</title>
        <authorList>
            <person name="Klenk H.-P."/>
        </authorList>
    </citation>
    <scope>NUCLEOTIDE SEQUENCE [LARGE SCALE GENOMIC DNA]</scope>
    <source>
        <strain evidence="4 5">DSM 26341</strain>
    </source>
</reference>
<dbReference type="InterPro" id="IPR029033">
    <property type="entry name" value="His_PPase_superfam"/>
</dbReference>
<dbReference type="GO" id="GO:0005737">
    <property type="term" value="C:cytoplasm"/>
    <property type="evidence" value="ECO:0007669"/>
    <property type="project" value="TreeGrafter"/>
</dbReference>
<dbReference type="GO" id="GO:0004619">
    <property type="term" value="F:phosphoglycerate mutase activity"/>
    <property type="evidence" value="ECO:0007669"/>
    <property type="project" value="UniProtKB-EC"/>
</dbReference>
<dbReference type="EC" id="5.4.2.12" evidence="4"/>
<dbReference type="RefSeq" id="WP_179429149.1">
    <property type="nucleotide sequence ID" value="NZ_JACBZP010000001.1"/>
</dbReference>
<accession>A0A7Z0D4R3</accession>
<evidence type="ECO:0000313" key="4">
    <source>
        <dbReference type="EMBL" id="NYI68867.1"/>
    </source>
</evidence>
<organism evidence="4 5">
    <name type="scientific">Spelaeicoccus albus</name>
    <dbReference type="NCBI Taxonomy" id="1280376"/>
    <lineage>
        <taxon>Bacteria</taxon>
        <taxon>Bacillati</taxon>
        <taxon>Actinomycetota</taxon>
        <taxon>Actinomycetes</taxon>
        <taxon>Micrococcales</taxon>
        <taxon>Brevibacteriaceae</taxon>
        <taxon>Spelaeicoccus</taxon>
    </lineage>
</organism>
<evidence type="ECO:0000256" key="1">
    <source>
        <dbReference type="ARBA" id="ARBA00023152"/>
    </source>
</evidence>
<proteinExistence type="predicted"/>
<sequence length="199" mass="21321">MTIDTRDIYLARHGETAFNADGRLRGLADPPLNDTGVAEAERLADALARRLTSEPNSAAPHVLSSPLDRAVHTARIIASALGATNAVDERWNDRDYGPQTGKIKSEVIERWGSVDDAPGVEPLSAVVARVRPALDAAPREIADGPIVIVTHDAVIRALIRDLDPRRPALESPTASWNHLRGRAGCWEIAAVDRKPGAGA</sequence>
<dbReference type="PANTHER" id="PTHR48100:SF1">
    <property type="entry name" value="HISTIDINE PHOSPHATASE FAMILY PROTEIN-RELATED"/>
    <property type="match status" value="1"/>
</dbReference>
<dbReference type="EMBL" id="JACBZP010000001">
    <property type="protein sequence ID" value="NYI68867.1"/>
    <property type="molecule type" value="Genomic_DNA"/>
</dbReference>
<comment type="caution">
    <text evidence="4">The sequence shown here is derived from an EMBL/GenBank/DDBJ whole genome shotgun (WGS) entry which is preliminary data.</text>
</comment>
<evidence type="ECO:0000256" key="3">
    <source>
        <dbReference type="PIRSR" id="PIRSR613078-2"/>
    </source>
</evidence>
<dbReference type="CDD" id="cd07067">
    <property type="entry name" value="HP_PGM_like"/>
    <property type="match status" value="1"/>
</dbReference>
<dbReference type="SMART" id="SM00855">
    <property type="entry name" value="PGAM"/>
    <property type="match status" value="1"/>
</dbReference>
<dbReference type="PROSITE" id="PS00175">
    <property type="entry name" value="PG_MUTASE"/>
    <property type="match status" value="1"/>
</dbReference>